<keyword evidence="1" id="KW-0489">Methyltransferase</keyword>
<keyword evidence="5" id="KW-1185">Reference proteome</keyword>
<dbReference type="GO" id="GO:0032259">
    <property type="term" value="P:methylation"/>
    <property type="evidence" value="ECO:0007669"/>
    <property type="project" value="UniProtKB-KW"/>
</dbReference>
<keyword evidence="2" id="KW-0808">Transferase</keyword>
<name>A0AAD7UK64_9STRA</name>
<organism evidence="4 5">
    <name type="scientific">Chrysophaeum taylorii</name>
    <dbReference type="NCBI Taxonomy" id="2483200"/>
    <lineage>
        <taxon>Eukaryota</taxon>
        <taxon>Sar</taxon>
        <taxon>Stramenopiles</taxon>
        <taxon>Ochrophyta</taxon>
        <taxon>Pelagophyceae</taxon>
        <taxon>Pelagomonadales</taxon>
        <taxon>Pelagomonadaceae</taxon>
        <taxon>Chrysophaeum</taxon>
    </lineage>
</organism>
<comment type="caution">
    <text evidence="4">The sequence shown here is derived from an EMBL/GenBank/DDBJ whole genome shotgun (WGS) entry which is preliminary data.</text>
</comment>
<dbReference type="GO" id="GO:0005739">
    <property type="term" value="C:mitochondrion"/>
    <property type="evidence" value="ECO:0007669"/>
    <property type="project" value="TreeGrafter"/>
</dbReference>
<gene>
    <name evidence="4" type="ORF">CTAYLR_009281</name>
</gene>
<proteinExistence type="predicted"/>
<evidence type="ECO:0000256" key="2">
    <source>
        <dbReference type="ARBA" id="ARBA00022679"/>
    </source>
</evidence>
<evidence type="ECO:0000256" key="1">
    <source>
        <dbReference type="ARBA" id="ARBA00022603"/>
    </source>
</evidence>
<dbReference type="Gene3D" id="3.40.50.150">
    <property type="entry name" value="Vaccinia Virus protein VP39"/>
    <property type="match status" value="1"/>
</dbReference>
<accession>A0AAD7UK64</accession>
<dbReference type="CDD" id="cd02440">
    <property type="entry name" value="AdoMet_MTases"/>
    <property type="match status" value="1"/>
</dbReference>
<dbReference type="Pfam" id="PF08241">
    <property type="entry name" value="Methyltransf_11"/>
    <property type="match status" value="1"/>
</dbReference>
<evidence type="ECO:0000313" key="5">
    <source>
        <dbReference type="Proteomes" id="UP001230188"/>
    </source>
</evidence>
<dbReference type="GO" id="GO:0008757">
    <property type="term" value="F:S-adenosylmethionine-dependent methyltransferase activity"/>
    <property type="evidence" value="ECO:0007669"/>
    <property type="project" value="InterPro"/>
</dbReference>
<dbReference type="SUPFAM" id="SSF53335">
    <property type="entry name" value="S-adenosyl-L-methionine-dependent methyltransferases"/>
    <property type="match status" value="1"/>
</dbReference>
<dbReference type="PANTHER" id="PTHR13090">
    <property type="entry name" value="ARGININE-HYDROXYLASE NDUFAF5, MITOCHONDRIAL"/>
    <property type="match status" value="1"/>
</dbReference>
<dbReference type="AlphaFoldDB" id="A0AAD7UK64"/>
<dbReference type="InterPro" id="IPR050602">
    <property type="entry name" value="Malonyl-ACP_OMT"/>
</dbReference>
<sequence length="311" mass="34208">MRRHVIRWGEVVFDRGTKRRQRERSFDCEFLREAVAQRVVGRLRDLTGEFEKVLDVGCHTGHIRRALTHDAVPIRELAQCDMAPAVVRECERRAREEATPFGLSYAVGDEEQLPYEPHTFDMVLSLALHWVNDLPLALFNIRHMLRPDGVFVGALLGGGTLVELQTAFAVAEEERTAGLGPHASPATRIADCGSLMQQAGFNLITVDVDKITVDYGDAFLLLDDLQAMGEQHAPVAAPPPTSRDTFLAMAAAYDALYRRRQEKASATSSSSSSSIPATFEVLYLIGWAPAASQPKPLARGSATARIGDLLK</sequence>
<dbReference type="InterPro" id="IPR013216">
    <property type="entry name" value="Methyltransf_11"/>
</dbReference>
<protein>
    <recommendedName>
        <fullName evidence="3">Methyltransferase type 11 domain-containing protein</fullName>
    </recommendedName>
</protein>
<evidence type="ECO:0000313" key="4">
    <source>
        <dbReference type="EMBL" id="KAJ8606977.1"/>
    </source>
</evidence>
<reference evidence="4" key="1">
    <citation type="submission" date="2023-01" db="EMBL/GenBank/DDBJ databases">
        <title>Metagenome sequencing of chrysophaentin producing Chrysophaeum taylorii.</title>
        <authorList>
            <person name="Davison J."/>
            <person name="Bewley C."/>
        </authorList>
    </citation>
    <scope>NUCLEOTIDE SEQUENCE</scope>
    <source>
        <strain evidence="4">NIES-1699</strain>
    </source>
</reference>
<evidence type="ECO:0000259" key="3">
    <source>
        <dbReference type="Pfam" id="PF08241"/>
    </source>
</evidence>
<dbReference type="InterPro" id="IPR029063">
    <property type="entry name" value="SAM-dependent_MTases_sf"/>
</dbReference>
<dbReference type="EMBL" id="JAQMWT010000239">
    <property type="protein sequence ID" value="KAJ8606977.1"/>
    <property type="molecule type" value="Genomic_DNA"/>
</dbReference>
<dbReference type="Proteomes" id="UP001230188">
    <property type="component" value="Unassembled WGS sequence"/>
</dbReference>
<feature type="domain" description="Methyltransferase type 11" evidence="3">
    <location>
        <begin position="54"/>
        <end position="152"/>
    </location>
</feature>
<dbReference type="PANTHER" id="PTHR13090:SF1">
    <property type="entry name" value="ARGININE-HYDROXYLASE NDUFAF5, MITOCHONDRIAL"/>
    <property type="match status" value="1"/>
</dbReference>
<dbReference type="GO" id="GO:0032981">
    <property type="term" value="P:mitochondrial respiratory chain complex I assembly"/>
    <property type="evidence" value="ECO:0007669"/>
    <property type="project" value="TreeGrafter"/>
</dbReference>